<proteinExistence type="predicted"/>
<evidence type="ECO:0000259" key="1">
    <source>
        <dbReference type="Pfam" id="PF13403"/>
    </source>
</evidence>
<accession>A0A5D0RJ06</accession>
<reference evidence="2 3" key="1">
    <citation type="submission" date="2019-08" db="EMBL/GenBank/DDBJ databases">
        <title>Identification of a novel species of the genus Boseongicola.</title>
        <authorList>
            <person name="Zhang X.-Q."/>
        </authorList>
    </citation>
    <scope>NUCLEOTIDE SEQUENCE [LARGE SCALE GENOMIC DNA]</scope>
    <source>
        <strain evidence="2 3">HY14</strain>
    </source>
</reference>
<gene>
    <name evidence="2" type="ORF">FVF75_12630</name>
</gene>
<feature type="domain" description="Hedgehog/Intein (Hint)" evidence="1">
    <location>
        <begin position="74"/>
        <end position="207"/>
    </location>
</feature>
<keyword evidence="3" id="KW-1185">Reference proteome</keyword>
<comment type="caution">
    <text evidence="2">The sequence shown here is derived from an EMBL/GenBank/DDBJ whole genome shotgun (WGS) entry which is preliminary data.</text>
</comment>
<dbReference type="SUPFAM" id="SSF51294">
    <property type="entry name" value="Hedgehog/intein (Hint) domain"/>
    <property type="match status" value="1"/>
</dbReference>
<dbReference type="AlphaFoldDB" id="A0A5D0RJ06"/>
<dbReference type="Proteomes" id="UP000322080">
    <property type="component" value="Unassembled WGS sequence"/>
</dbReference>
<protein>
    <recommendedName>
        <fullName evidence="1">Hedgehog/Intein (Hint) domain-containing protein</fullName>
    </recommendedName>
</protein>
<evidence type="ECO:0000313" key="3">
    <source>
        <dbReference type="Proteomes" id="UP000322080"/>
    </source>
</evidence>
<dbReference type="InterPro" id="IPR028992">
    <property type="entry name" value="Hedgehog/Intein_dom"/>
</dbReference>
<evidence type="ECO:0000313" key="2">
    <source>
        <dbReference type="EMBL" id="TYB80484.1"/>
    </source>
</evidence>
<sequence length="267" mass="29023">MPHFCPRFSLWRKQTLTMTKARQVSLNRRKLGNDAMFGFKNRHLSVRIARGVAEPGFAGTGEETTSIASYRTKGFVNGSRVATQLGWRPVEAVTVGDRVMTFDNGMQKVVAVTRNVHFASDDTMPEFASPIRVPVGAIGNDHPMTLLPCQCVMIESDAAEELTGDPFALVQARALVGFRGIERMTGQRPIEVVTLHFAADEVVFTDGGALVHAPADIPGTVNVDFIDHEAETPYVAYTADEARKLIAAMAKEDARAYAAGARMVNAA</sequence>
<dbReference type="InterPro" id="IPR036844">
    <property type="entry name" value="Hint_dom_sf"/>
</dbReference>
<name>A0A5D0RJ06_9RHOB</name>
<dbReference type="EMBL" id="VSIY01000013">
    <property type="protein sequence ID" value="TYB80484.1"/>
    <property type="molecule type" value="Genomic_DNA"/>
</dbReference>
<dbReference type="Pfam" id="PF13403">
    <property type="entry name" value="Hint_2"/>
    <property type="match status" value="1"/>
</dbReference>
<organism evidence="2 3">
    <name type="scientific">Maritimibacter fusiformis</name>
    <dbReference type="NCBI Taxonomy" id="2603819"/>
    <lineage>
        <taxon>Bacteria</taxon>
        <taxon>Pseudomonadati</taxon>
        <taxon>Pseudomonadota</taxon>
        <taxon>Alphaproteobacteria</taxon>
        <taxon>Rhodobacterales</taxon>
        <taxon>Roseobacteraceae</taxon>
        <taxon>Maritimibacter</taxon>
    </lineage>
</organism>